<gene>
    <name evidence="16" type="primary">6044733</name>
    <name evidence="15" type="ORF">CpipJ_CPIJ011569</name>
</gene>
<feature type="compositionally biased region" description="Basic residues" evidence="13">
    <location>
        <begin position="748"/>
        <end position="758"/>
    </location>
</feature>
<dbReference type="OMA" id="TWQAFES"/>
<dbReference type="Proteomes" id="UP000002320">
    <property type="component" value="Unassembled WGS sequence"/>
</dbReference>
<dbReference type="AlphaFoldDB" id="B0WXS4"/>
<dbReference type="KEGG" id="cqu:CpipJ_CPIJ011569"/>
<evidence type="ECO:0000256" key="5">
    <source>
        <dbReference type="ARBA" id="ARBA00022723"/>
    </source>
</evidence>
<dbReference type="eggNOG" id="ENOG502QRAI">
    <property type="taxonomic scope" value="Eukaryota"/>
</dbReference>
<dbReference type="InterPro" id="IPR051241">
    <property type="entry name" value="DZIP_RILPL"/>
</dbReference>
<comment type="similarity">
    <text evidence="3">Belongs to the DZIP C2H2-type zinc-finger protein family.</text>
</comment>
<keyword evidence="9" id="KW-0206">Cytoskeleton</keyword>
<dbReference type="GO" id="GO:0060271">
    <property type="term" value="P:cilium assembly"/>
    <property type="evidence" value="ECO:0007669"/>
    <property type="project" value="TreeGrafter"/>
</dbReference>
<feature type="compositionally biased region" description="Basic and acidic residues" evidence="13">
    <location>
        <begin position="220"/>
        <end position="245"/>
    </location>
</feature>
<feature type="region of interest" description="Disordered" evidence="13">
    <location>
        <begin position="418"/>
        <end position="438"/>
    </location>
</feature>
<keyword evidence="6 11" id="KW-0863">Zinc-finger</keyword>
<keyword evidence="8 12" id="KW-0175">Coiled coil</keyword>
<feature type="domain" description="C2H2-type" evidence="14">
    <location>
        <begin position="150"/>
        <end position="182"/>
    </location>
</feature>
<evidence type="ECO:0000256" key="2">
    <source>
        <dbReference type="ARBA" id="ARBA00004120"/>
    </source>
</evidence>
<dbReference type="VEuPathDB" id="VectorBase:CQUJHB003914"/>
<sequence>MSHKWNHNFPKIAREAGFAIRELSVGHCIDWRFIASIDPYSIVSERDYEKLDEFIPHISEVPIGSVLNNRILDPAIGKYFVLAQFSVQYLLFCKQFLDETVMEIRNTAQDVQKENARLEKICRKKNDELMTLHRRLQRAENVQIQQHAVYPCSKCTKNFISSELLHSHMVRKHGVSHEPEPSVTAGRKLSETDSNLINTIKLELEVKQLKERLNVAEKDLMDQRSRDHRCHSCEKDRPKEREQPEQSKQVPIEVKSIAIQSNLEDFKDVNEKEVQTSIRSKTPETPPRLSPIQRLTPSPVPLDYISKSDLEAIVREQKEQFEAWKTLEREKFNGEIEQVRRNLTAAIHELEKRPASIPEQRHVHDEEDDRIWKQRYHELERMYENSQRQVRETVQNVEAVYEDKFKQLERRMERKEAAVETRREESKVLLPPPEQEQQVESEIDEAIEEHGSASEEAAQTESDDEIRALEAAKARFLAKIAVEPPPEVSHEVPQKPERKLVSPKKQIMNTFKTRLKSLGIDPKAKSLPKDDLNTVAEAMAERRDVNRKKNRGFFITRNQLLAKVDQIAKGKIGESSKQPSKSEDLPVIKKKESAPQPVPKFRSSLQTPSEILPDRPNALKTTTSNANLFKIKSVGPNSNFLSVPEVKHANNNDEILTVQAEINALPPSLRTSPRASFSEYERHLERLLDTPIKQVGTPPDLITVEGRKEADQSDSSDLNAAKPVPRKRRHNGRGSNRADALLNGHPRVQGRRRIRLEH</sequence>
<dbReference type="FunCoup" id="B0WXS4">
    <property type="interactions" value="32"/>
</dbReference>
<evidence type="ECO:0000256" key="1">
    <source>
        <dbReference type="ARBA" id="ARBA00004114"/>
    </source>
</evidence>
<dbReference type="PROSITE" id="PS00028">
    <property type="entry name" value="ZINC_FINGER_C2H2_1"/>
    <property type="match status" value="1"/>
</dbReference>
<dbReference type="VEuPathDB" id="VectorBase:CPIJ011569"/>
<evidence type="ECO:0000313" key="17">
    <source>
        <dbReference type="Proteomes" id="UP000002320"/>
    </source>
</evidence>
<dbReference type="GO" id="GO:0005814">
    <property type="term" value="C:centriole"/>
    <property type="evidence" value="ECO:0007669"/>
    <property type="project" value="UniProtKB-SubCell"/>
</dbReference>
<evidence type="ECO:0000256" key="12">
    <source>
        <dbReference type="SAM" id="Coils"/>
    </source>
</evidence>
<dbReference type="HOGENOM" id="CLU_336236_0_0_1"/>
<dbReference type="GO" id="GO:0036064">
    <property type="term" value="C:ciliary basal body"/>
    <property type="evidence" value="ECO:0007669"/>
    <property type="project" value="TreeGrafter"/>
</dbReference>
<dbReference type="PROSITE" id="PS50157">
    <property type="entry name" value="ZINC_FINGER_C2H2_2"/>
    <property type="match status" value="1"/>
</dbReference>
<protein>
    <recommendedName>
        <fullName evidence="14">C2H2-type domain-containing protein</fullName>
    </recommendedName>
</protein>
<feature type="compositionally biased region" description="Basic and acidic residues" evidence="13">
    <location>
        <begin position="571"/>
        <end position="593"/>
    </location>
</feature>
<organism>
    <name type="scientific">Culex quinquefasciatus</name>
    <name type="common">Southern house mosquito</name>
    <name type="synonym">Culex pungens</name>
    <dbReference type="NCBI Taxonomy" id="7176"/>
    <lineage>
        <taxon>Eukaryota</taxon>
        <taxon>Metazoa</taxon>
        <taxon>Ecdysozoa</taxon>
        <taxon>Arthropoda</taxon>
        <taxon>Hexapoda</taxon>
        <taxon>Insecta</taxon>
        <taxon>Pterygota</taxon>
        <taxon>Neoptera</taxon>
        <taxon>Endopterygota</taxon>
        <taxon>Diptera</taxon>
        <taxon>Nematocera</taxon>
        <taxon>Culicoidea</taxon>
        <taxon>Culicidae</taxon>
        <taxon>Culicinae</taxon>
        <taxon>Culicini</taxon>
        <taxon>Culex</taxon>
        <taxon>Culex</taxon>
    </lineage>
</organism>
<evidence type="ECO:0000256" key="10">
    <source>
        <dbReference type="ARBA" id="ARBA00023273"/>
    </source>
</evidence>
<dbReference type="InterPro" id="IPR058883">
    <property type="entry name" value="DZIP1_dom"/>
</dbReference>
<feature type="region of interest" description="Disordered" evidence="13">
    <location>
        <begin position="571"/>
        <end position="619"/>
    </location>
</feature>
<keyword evidence="7" id="KW-0862">Zinc</keyword>
<reference evidence="16" key="2">
    <citation type="submission" date="2021-02" db="UniProtKB">
        <authorList>
            <consortium name="EnsemblMetazoa"/>
        </authorList>
    </citation>
    <scope>IDENTIFICATION</scope>
    <source>
        <strain evidence="16">JHB</strain>
    </source>
</reference>
<evidence type="ECO:0000256" key="7">
    <source>
        <dbReference type="ARBA" id="ARBA00022833"/>
    </source>
</evidence>
<evidence type="ECO:0000256" key="4">
    <source>
        <dbReference type="ARBA" id="ARBA00022490"/>
    </source>
</evidence>
<dbReference type="GO" id="GO:0005737">
    <property type="term" value="C:cytoplasm"/>
    <property type="evidence" value="ECO:0007669"/>
    <property type="project" value="TreeGrafter"/>
</dbReference>
<keyword evidence="5" id="KW-0479">Metal-binding</keyword>
<keyword evidence="4" id="KW-0963">Cytoplasm</keyword>
<evidence type="ECO:0000256" key="13">
    <source>
        <dbReference type="SAM" id="MobiDB-lite"/>
    </source>
</evidence>
<dbReference type="PANTHER" id="PTHR21502">
    <property type="entry name" value="ZINC FINGER PROTEIN DZIP1"/>
    <property type="match status" value="1"/>
</dbReference>
<dbReference type="PANTHER" id="PTHR21502:SF3">
    <property type="entry name" value="CILIUM ASSEMBLY PROTEIN DZIP1L"/>
    <property type="match status" value="1"/>
</dbReference>
<evidence type="ECO:0000256" key="8">
    <source>
        <dbReference type="ARBA" id="ARBA00023054"/>
    </source>
</evidence>
<feature type="region of interest" description="Disordered" evidence="13">
    <location>
        <begin position="273"/>
        <end position="296"/>
    </location>
</feature>
<dbReference type="InParanoid" id="B0WXS4"/>
<proteinExistence type="inferred from homology"/>
<feature type="region of interest" description="Disordered" evidence="13">
    <location>
        <begin position="706"/>
        <end position="758"/>
    </location>
</feature>
<dbReference type="InterPro" id="IPR013087">
    <property type="entry name" value="Znf_C2H2_type"/>
</dbReference>
<dbReference type="Pfam" id="PF25977">
    <property type="entry name" value="DZIP1"/>
    <property type="match status" value="1"/>
</dbReference>
<comment type="subcellular location">
    <subcellularLocation>
        <location evidence="2">Cytoplasm</location>
        <location evidence="2">Cytoskeleton</location>
        <location evidence="2">Cilium basal body</location>
    </subcellularLocation>
    <subcellularLocation>
        <location evidence="1">Cytoplasm</location>
        <location evidence="1">Cytoskeleton</location>
        <location evidence="1">Microtubule organizing center</location>
        <location evidence="1">Centrosome</location>
        <location evidence="1">Centriole</location>
    </subcellularLocation>
</comment>
<dbReference type="Pfam" id="PF13815">
    <property type="entry name" value="Dzip-like_N"/>
    <property type="match status" value="1"/>
</dbReference>
<evidence type="ECO:0000256" key="11">
    <source>
        <dbReference type="PROSITE-ProRule" id="PRU00042"/>
    </source>
</evidence>
<feature type="compositionally biased region" description="Basic and acidic residues" evidence="13">
    <location>
        <begin position="418"/>
        <end position="427"/>
    </location>
</feature>
<dbReference type="GO" id="GO:0008270">
    <property type="term" value="F:zinc ion binding"/>
    <property type="evidence" value="ECO:0007669"/>
    <property type="project" value="UniProtKB-KW"/>
</dbReference>
<dbReference type="EMBL" id="DS232173">
    <property type="protein sequence ID" value="EDS36734.1"/>
    <property type="molecule type" value="Genomic_DNA"/>
</dbReference>
<keyword evidence="10" id="KW-0966">Cell projection</keyword>
<keyword evidence="17" id="KW-1185">Reference proteome</keyword>
<accession>B0WXS4</accession>
<dbReference type="InterPro" id="IPR032714">
    <property type="entry name" value="DZIP1_N"/>
</dbReference>
<dbReference type="STRING" id="7176.B0WXS4"/>
<evidence type="ECO:0000256" key="9">
    <source>
        <dbReference type="ARBA" id="ARBA00023212"/>
    </source>
</evidence>
<evidence type="ECO:0000256" key="6">
    <source>
        <dbReference type="ARBA" id="ARBA00022771"/>
    </source>
</evidence>
<evidence type="ECO:0000256" key="3">
    <source>
        <dbReference type="ARBA" id="ARBA00009131"/>
    </source>
</evidence>
<feature type="coiled-coil region" evidence="12">
    <location>
        <begin position="94"/>
        <end position="142"/>
    </location>
</feature>
<reference evidence="15" key="1">
    <citation type="submission" date="2007-03" db="EMBL/GenBank/DDBJ databases">
        <title>Annotation of Culex pipiens quinquefasciatus.</title>
        <authorList>
            <consortium name="The Broad Institute Genome Sequencing Platform"/>
            <person name="Atkinson P.W."/>
            <person name="Hemingway J."/>
            <person name="Christensen B.M."/>
            <person name="Higgs S."/>
            <person name="Kodira C."/>
            <person name="Hannick L."/>
            <person name="Megy K."/>
            <person name="O'Leary S."/>
            <person name="Pearson M."/>
            <person name="Haas B.J."/>
            <person name="Mauceli E."/>
            <person name="Wortman J.R."/>
            <person name="Lee N.H."/>
            <person name="Guigo R."/>
            <person name="Stanke M."/>
            <person name="Alvarado L."/>
            <person name="Amedeo P."/>
            <person name="Antoine C.H."/>
            <person name="Arensburger P."/>
            <person name="Bidwell S.L."/>
            <person name="Crawford M."/>
            <person name="Camaro F."/>
            <person name="Devon K."/>
            <person name="Engels R."/>
            <person name="Hammond M."/>
            <person name="Howarth C."/>
            <person name="Koehrsen M."/>
            <person name="Lawson D."/>
            <person name="Montgomery P."/>
            <person name="Nene V."/>
            <person name="Nusbaum C."/>
            <person name="Puiu D."/>
            <person name="Romero-Severson J."/>
            <person name="Severson D.W."/>
            <person name="Shumway M."/>
            <person name="Sisk P."/>
            <person name="Stolte C."/>
            <person name="Zeng Q."/>
            <person name="Eisenstadt E."/>
            <person name="Fraser-Liggett C."/>
            <person name="Strausberg R."/>
            <person name="Galagan J."/>
            <person name="Birren B."/>
            <person name="Collins F.H."/>
        </authorList>
    </citation>
    <scope>NUCLEOTIDE SEQUENCE [LARGE SCALE GENOMIC DNA]</scope>
    <source>
        <strain evidence="15">JHB</strain>
    </source>
</reference>
<name>B0WXS4_CULQU</name>
<evidence type="ECO:0000313" key="16">
    <source>
        <dbReference type="EnsemblMetazoa" id="CPIJ011569-PA"/>
    </source>
</evidence>
<dbReference type="OrthoDB" id="515971at2759"/>
<dbReference type="EnsemblMetazoa" id="CPIJ011569-RA">
    <property type="protein sequence ID" value="CPIJ011569-PA"/>
    <property type="gene ID" value="CPIJ011569"/>
</dbReference>
<evidence type="ECO:0000259" key="14">
    <source>
        <dbReference type="PROSITE" id="PS50157"/>
    </source>
</evidence>
<evidence type="ECO:0000313" key="15">
    <source>
        <dbReference type="EMBL" id="EDS36734.1"/>
    </source>
</evidence>
<feature type="region of interest" description="Disordered" evidence="13">
    <location>
        <begin position="220"/>
        <end position="251"/>
    </location>
</feature>